<evidence type="ECO:0000313" key="3">
    <source>
        <dbReference type="Proteomes" id="UP000265798"/>
    </source>
</evidence>
<dbReference type="InterPro" id="IPR054252">
    <property type="entry name" value="Pam3_gp18"/>
</dbReference>
<comment type="caution">
    <text evidence="2">The sequence shown here is derived from an EMBL/GenBank/DDBJ whole genome shotgun (WGS) entry which is preliminary data.</text>
</comment>
<dbReference type="AlphaFoldDB" id="A0A396Z522"/>
<gene>
    <name evidence="2" type="ORF">DLM75_12885</name>
</gene>
<dbReference type="EMBL" id="QHCT01000003">
    <property type="protein sequence ID" value="RHX89845.1"/>
    <property type="molecule type" value="Genomic_DNA"/>
</dbReference>
<proteinExistence type="predicted"/>
<reference evidence="3" key="1">
    <citation type="submission" date="2018-05" db="EMBL/GenBank/DDBJ databases">
        <title>Leptospira yasudae sp. nov. and Leptospira stimsonii sp. nov., two pathogenic species of the genus Leptospira isolated from environmental sources.</title>
        <authorList>
            <person name="Casanovas-Massana A."/>
            <person name="Hamond C."/>
            <person name="Santos L.A."/>
            <person name="Hacker K.P."/>
            <person name="Balassiano I."/>
            <person name="Medeiros M.A."/>
            <person name="Reis M.G."/>
            <person name="Ko A.I."/>
            <person name="Wunder E.A."/>
        </authorList>
    </citation>
    <scope>NUCLEOTIDE SEQUENCE [LARGE SCALE GENOMIC DNA]</scope>
    <source>
        <strain evidence="3">Yale</strain>
    </source>
</reference>
<protein>
    <recommendedName>
        <fullName evidence="1">Cyanophage baseplate Pam3 plug gp18 domain-containing protein</fullName>
    </recommendedName>
</protein>
<name>A0A396Z522_9LEPT</name>
<feature type="domain" description="Cyanophage baseplate Pam3 plug gp18" evidence="1">
    <location>
        <begin position="5"/>
        <end position="110"/>
    </location>
</feature>
<dbReference type="RefSeq" id="WP_118968911.1">
    <property type="nucleotide sequence ID" value="NZ_QHCT01000003.1"/>
</dbReference>
<sequence>MPTFKYLPFSSDTFPIRNEYEIDGKDFEFEFNYNSVGDFISVLVRNSEGETLFTSKLIYGVPLNRSVVEGFPNHIQLIPLDLEDLYRDEFIEVPINKTTFGSTVQIYIVEEI</sequence>
<accession>A0A396Z522</accession>
<dbReference type="Pfam" id="PF22479">
    <property type="entry name" value="Pam3_gp18"/>
    <property type="match status" value="1"/>
</dbReference>
<evidence type="ECO:0000259" key="1">
    <source>
        <dbReference type="Pfam" id="PF22479"/>
    </source>
</evidence>
<dbReference type="Proteomes" id="UP000265798">
    <property type="component" value="Unassembled WGS sequence"/>
</dbReference>
<organism evidence="2 3">
    <name type="scientific">Leptospira stimsonii</name>
    <dbReference type="NCBI Taxonomy" id="2202203"/>
    <lineage>
        <taxon>Bacteria</taxon>
        <taxon>Pseudomonadati</taxon>
        <taxon>Spirochaetota</taxon>
        <taxon>Spirochaetia</taxon>
        <taxon>Leptospirales</taxon>
        <taxon>Leptospiraceae</taxon>
        <taxon>Leptospira</taxon>
    </lineage>
</organism>
<evidence type="ECO:0000313" key="2">
    <source>
        <dbReference type="EMBL" id="RHX89845.1"/>
    </source>
</evidence>